<comment type="caution">
    <text evidence="1">The sequence shown here is derived from an EMBL/GenBank/DDBJ whole genome shotgun (WGS) entry which is preliminary data.</text>
</comment>
<dbReference type="AlphaFoldDB" id="A0A4Y2GLM9"/>
<accession>A0A4Y2GLM9</accession>
<reference evidence="1 2" key="1">
    <citation type="journal article" date="2019" name="Sci. Rep.">
        <title>Orb-weaving spider Araneus ventricosus genome elucidates the spidroin gene catalogue.</title>
        <authorList>
            <person name="Kono N."/>
            <person name="Nakamura H."/>
            <person name="Ohtoshi R."/>
            <person name="Moran D.A.P."/>
            <person name="Shinohara A."/>
            <person name="Yoshida Y."/>
            <person name="Fujiwara M."/>
            <person name="Mori M."/>
            <person name="Tomita M."/>
            <person name="Arakawa K."/>
        </authorList>
    </citation>
    <scope>NUCLEOTIDE SEQUENCE [LARGE SCALE GENOMIC DNA]</scope>
</reference>
<evidence type="ECO:0000313" key="1">
    <source>
        <dbReference type="EMBL" id="GBM53696.1"/>
    </source>
</evidence>
<evidence type="ECO:0000313" key="2">
    <source>
        <dbReference type="Proteomes" id="UP000499080"/>
    </source>
</evidence>
<keyword evidence="2" id="KW-1185">Reference proteome</keyword>
<organism evidence="1 2">
    <name type="scientific">Araneus ventricosus</name>
    <name type="common">Orbweaver spider</name>
    <name type="synonym">Epeira ventricosa</name>
    <dbReference type="NCBI Taxonomy" id="182803"/>
    <lineage>
        <taxon>Eukaryota</taxon>
        <taxon>Metazoa</taxon>
        <taxon>Ecdysozoa</taxon>
        <taxon>Arthropoda</taxon>
        <taxon>Chelicerata</taxon>
        <taxon>Arachnida</taxon>
        <taxon>Araneae</taxon>
        <taxon>Araneomorphae</taxon>
        <taxon>Entelegynae</taxon>
        <taxon>Araneoidea</taxon>
        <taxon>Araneidae</taxon>
        <taxon>Araneus</taxon>
    </lineage>
</organism>
<proteinExistence type="predicted"/>
<gene>
    <name evidence="1" type="ORF">AVEN_233666_1</name>
</gene>
<protein>
    <submittedName>
        <fullName evidence="1">Uncharacterized protein</fullName>
    </submittedName>
</protein>
<dbReference type="Proteomes" id="UP000499080">
    <property type="component" value="Unassembled WGS sequence"/>
</dbReference>
<dbReference type="EMBL" id="BGPR01001429">
    <property type="protein sequence ID" value="GBM53696.1"/>
    <property type="molecule type" value="Genomic_DNA"/>
</dbReference>
<name>A0A4Y2GLM9_ARAVE</name>
<sequence>MFSKEKGGLQVFSAFLEKKEEGGWCCLKDGEVLPQSVHAPDRCALQQRIARCGQASCCRFSSKQITTGNFSKSPQGRQATPMYKICRLRYYLGVPRRFDQQKMQHFRFIMSPEAAQARSNWETALVV</sequence>